<name>A0A7W6S3S0_9PROT</name>
<dbReference type="AlphaFoldDB" id="A0A7W6S3S0"/>
<dbReference type="InterPro" id="IPR013525">
    <property type="entry name" value="ABC2_TM"/>
</dbReference>
<evidence type="ECO:0000259" key="10">
    <source>
        <dbReference type="PROSITE" id="PS51012"/>
    </source>
</evidence>
<keyword evidence="3 9" id="KW-0813">Transport</keyword>
<comment type="subcellular location">
    <subcellularLocation>
        <location evidence="9">Cell inner membrane</location>
        <topology evidence="9">Multi-pass membrane protein</topology>
    </subcellularLocation>
    <subcellularLocation>
        <location evidence="1">Cell membrane</location>
        <topology evidence="1">Multi-pass membrane protein</topology>
    </subcellularLocation>
</comment>
<keyword evidence="7" id="KW-0762">Sugar transport</keyword>
<evidence type="ECO:0000256" key="1">
    <source>
        <dbReference type="ARBA" id="ARBA00004651"/>
    </source>
</evidence>
<dbReference type="InterPro" id="IPR047817">
    <property type="entry name" value="ABC2_TM_bact-type"/>
</dbReference>
<dbReference type="PROSITE" id="PS51012">
    <property type="entry name" value="ABC_TM2"/>
    <property type="match status" value="1"/>
</dbReference>
<reference evidence="11 12" key="1">
    <citation type="submission" date="2020-08" db="EMBL/GenBank/DDBJ databases">
        <title>Genome sequencing of Purple Non-Sulfur Bacteria from various extreme environments.</title>
        <authorList>
            <person name="Mayer M."/>
        </authorList>
    </citation>
    <scope>NUCLEOTIDE SEQUENCE [LARGE SCALE GENOMIC DNA]</scope>
    <source>
        <strain evidence="11 12">JA135</strain>
    </source>
</reference>
<evidence type="ECO:0000256" key="4">
    <source>
        <dbReference type="ARBA" id="ARBA00022475"/>
    </source>
</evidence>
<dbReference type="GO" id="GO:0005886">
    <property type="term" value="C:plasma membrane"/>
    <property type="evidence" value="ECO:0007669"/>
    <property type="project" value="UniProtKB-SubCell"/>
</dbReference>
<keyword evidence="8 9" id="KW-0472">Membrane</keyword>
<proteinExistence type="inferred from homology"/>
<dbReference type="PANTHER" id="PTHR30413:SF10">
    <property type="entry name" value="CAPSULE POLYSACCHARIDE EXPORT INNER-MEMBRANE PROTEIN CTRC"/>
    <property type="match status" value="1"/>
</dbReference>
<evidence type="ECO:0000256" key="7">
    <source>
        <dbReference type="ARBA" id="ARBA00023047"/>
    </source>
</evidence>
<keyword evidence="7" id="KW-0625">Polysaccharide transport</keyword>
<dbReference type="Proteomes" id="UP000555728">
    <property type="component" value="Unassembled WGS sequence"/>
</dbReference>
<dbReference type="RefSeq" id="WP_184437929.1">
    <property type="nucleotide sequence ID" value="NZ_JACIGI010000054.1"/>
</dbReference>
<feature type="transmembrane region" description="Helical" evidence="9">
    <location>
        <begin position="175"/>
        <end position="193"/>
    </location>
</feature>
<evidence type="ECO:0000256" key="8">
    <source>
        <dbReference type="ARBA" id="ARBA00023136"/>
    </source>
</evidence>
<dbReference type="GO" id="GO:0015774">
    <property type="term" value="P:polysaccharide transport"/>
    <property type="evidence" value="ECO:0007669"/>
    <property type="project" value="UniProtKB-KW"/>
</dbReference>
<dbReference type="GO" id="GO:0015920">
    <property type="term" value="P:lipopolysaccharide transport"/>
    <property type="evidence" value="ECO:0007669"/>
    <property type="project" value="TreeGrafter"/>
</dbReference>
<evidence type="ECO:0000256" key="2">
    <source>
        <dbReference type="ARBA" id="ARBA00007783"/>
    </source>
</evidence>
<dbReference type="Pfam" id="PF01061">
    <property type="entry name" value="ABC2_membrane"/>
    <property type="match status" value="1"/>
</dbReference>
<feature type="transmembrane region" description="Helical" evidence="9">
    <location>
        <begin position="230"/>
        <end position="251"/>
    </location>
</feature>
<comment type="caution">
    <text evidence="11">The sequence shown here is derived from an EMBL/GenBank/DDBJ whole genome shotgun (WGS) entry which is preliminary data.</text>
</comment>
<comment type="similarity">
    <text evidence="2 9">Belongs to the ABC-2 integral membrane protein family.</text>
</comment>
<dbReference type="GO" id="GO:0140359">
    <property type="term" value="F:ABC-type transporter activity"/>
    <property type="evidence" value="ECO:0007669"/>
    <property type="project" value="InterPro"/>
</dbReference>
<evidence type="ECO:0000256" key="9">
    <source>
        <dbReference type="RuleBase" id="RU361157"/>
    </source>
</evidence>
<keyword evidence="6 9" id="KW-1133">Transmembrane helix</keyword>
<evidence type="ECO:0000313" key="12">
    <source>
        <dbReference type="Proteomes" id="UP000555728"/>
    </source>
</evidence>
<dbReference type="EMBL" id="JACIGI010000054">
    <property type="protein sequence ID" value="MBB4287815.1"/>
    <property type="molecule type" value="Genomic_DNA"/>
</dbReference>
<evidence type="ECO:0000256" key="6">
    <source>
        <dbReference type="ARBA" id="ARBA00022989"/>
    </source>
</evidence>
<organism evidence="11 12">
    <name type="scientific">Roseospira goensis</name>
    <dbReference type="NCBI Taxonomy" id="391922"/>
    <lineage>
        <taxon>Bacteria</taxon>
        <taxon>Pseudomonadati</taxon>
        <taxon>Pseudomonadota</taxon>
        <taxon>Alphaproteobacteria</taxon>
        <taxon>Rhodospirillales</taxon>
        <taxon>Rhodospirillaceae</taxon>
        <taxon>Roseospira</taxon>
    </lineage>
</organism>
<evidence type="ECO:0000256" key="5">
    <source>
        <dbReference type="ARBA" id="ARBA00022692"/>
    </source>
</evidence>
<keyword evidence="12" id="KW-1185">Reference proteome</keyword>
<evidence type="ECO:0000313" key="11">
    <source>
        <dbReference type="EMBL" id="MBB4287815.1"/>
    </source>
</evidence>
<keyword evidence="5 9" id="KW-0812">Transmembrane</keyword>
<evidence type="ECO:0000256" key="3">
    <source>
        <dbReference type="ARBA" id="ARBA00022448"/>
    </source>
</evidence>
<dbReference type="PANTHER" id="PTHR30413">
    <property type="entry name" value="INNER MEMBRANE TRANSPORT PERMEASE"/>
    <property type="match status" value="1"/>
</dbReference>
<accession>A0A7W6S3S0</accession>
<feature type="domain" description="ABC transmembrane type-2" evidence="10">
    <location>
        <begin position="25"/>
        <end position="251"/>
    </location>
</feature>
<gene>
    <name evidence="11" type="ORF">GGD88_003572</name>
</gene>
<feature type="transmembrane region" description="Helical" evidence="9">
    <location>
        <begin position="20"/>
        <end position="45"/>
    </location>
</feature>
<feature type="transmembrane region" description="Helical" evidence="9">
    <location>
        <begin position="149"/>
        <end position="168"/>
    </location>
</feature>
<sequence>MRLPTDLLWQFTKRDVQTRYRGSVLGLGWALLGPLLMLGVFTLVFHGMFQLRWPVAAAGVAQVDFALQVFTGLLLFQFFAEVANRAPHLVTGQSNLVTKVVFPLHVLSVSSVLSAGFQTAVGAGLLMVFTAVLVGPSVSWLALPLAVLPLALSLLALSWFLAALGVYLRDVAQMMAMLTTLMMFLSPVFYPLSTVPERWQPVYLLNPLTRALVEVRAILFQGQWPAWEPLAVFTALAAAACVAAWAWFAWLRRGFADVL</sequence>
<keyword evidence="4 9" id="KW-1003">Cell membrane</keyword>
<feature type="transmembrane region" description="Helical" evidence="9">
    <location>
        <begin position="124"/>
        <end position="143"/>
    </location>
</feature>
<feature type="transmembrane region" description="Helical" evidence="9">
    <location>
        <begin position="57"/>
        <end position="80"/>
    </location>
</feature>
<protein>
    <recommendedName>
        <fullName evidence="9">Transport permease protein</fullName>
    </recommendedName>
</protein>